<gene>
    <name evidence="2" type="ORF">H2LOC_018435</name>
</gene>
<evidence type="ECO:0000313" key="2">
    <source>
        <dbReference type="EMBL" id="QGM47504.1"/>
    </source>
</evidence>
<dbReference type="KEGG" id="mhey:H2LOC_018435"/>
<dbReference type="AlphaFoldDB" id="A0A6B8KGK7"/>
<evidence type="ECO:0000313" key="3">
    <source>
        <dbReference type="Proteomes" id="UP000309061"/>
    </source>
</evidence>
<organism evidence="2 3">
    <name type="scientific">Methylocystis heyeri</name>
    <dbReference type="NCBI Taxonomy" id="391905"/>
    <lineage>
        <taxon>Bacteria</taxon>
        <taxon>Pseudomonadati</taxon>
        <taxon>Pseudomonadota</taxon>
        <taxon>Alphaproteobacteria</taxon>
        <taxon>Hyphomicrobiales</taxon>
        <taxon>Methylocystaceae</taxon>
        <taxon>Methylocystis</taxon>
    </lineage>
</organism>
<dbReference type="Gene3D" id="3.40.50.12780">
    <property type="entry name" value="N-terminal domain of ligase-like"/>
    <property type="match status" value="1"/>
</dbReference>
<sequence>MDRAWLGSETARPPPALRHAHLQRDSRHMVEGGPVTQDTGLPAKSHDLARTHPLTMFGIDALVFGSARLRPEKTALCDHGENGEETMAFSDLEKTARAFAARLGAFGLAPGARILLCCPAHGHSLAAITGIVAAGCEPVLAPALFSPNALAKAARTVAAEALIAPAQTGEHHISEILLNIAARAPGLRLLGSLSPEPAEGLVDFSPAGLLAAAVRPASPAPERWTLGDRLGSIDRDGAAAFVKQSALLGHGFDLVRETRHGGGAAPIVSLASPGTFAGLVAGPLAALLSGAELHFMAPFGAGAFLSLLRRVGPVRLVAPAAALPDLAQSGLLQNGALLSCAVVGSLEEGMPVQAPEDSCPILAISDAGGALTISALFEAEPAERVA</sequence>
<feature type="domain" description="AMP-dependent synthetase/ligase" evidence="1">
    <location>
        <begin position="66"/>
        <end position="177"/>
    </location>
</feature>
<reference evidence="2 3" key="1">
    <citation type="submission" date="2019-11" db="EMBL/GenBank/DDBJ databases">
        <title>The genome sequence of Methylocystis heyeri.</title>
        <authorList>
            <person name="Oshkin I.Y."/>
            <person name="Miroshnikov K."/>
            <person name="Dedysh S.N."/>
        </authorList>
    </citation>
    <scope>NUCLEOTIDE SEQUENCE [LARGE SCALE GENOMIC DNA]</scope>
    <source>
        <strain evidence="2 3">H2</strain>
    </source>
</reference>
<dbReference type="OrthoDB" id="8453722at2"/>
<protein>
    <submittedName>
        <fullName evidence="2">AMP-binding protein</fullName>
    </submittedName>
</protein>
<dbReference type="EMBL" id="CP046052">
    <property type="protein sequence ID" value="QGM47504.1"/>
    <property type="molecule type" value="Genomic_DNA"/>
</dbReference>
<evidence type="ECO:0000259" key="1">
    <source>
        <dbReference type="Pfam" id="PF00501"/>
    </source>
</evidence>
<proteinExistence type="predicted"/>
<dbReference type="InterPro" id="IPR000873">
    <property type="entry name" value="AMP-dep_synth/lig_dom"/>
</dbReference>
<keyword evidence="3" id="KW-1185">Reference proteome</keyword>
<dbReference type="SUPFAM" id="SSF56801">
    <property type="entry name" value="Acetyl-CoA synthetase-like"/>
    <property type="match status" value="1"/>
</dbReference>
<dbReference type="InterPro" id="IPR042099">
    <property type="entry name" value="ANL_N_sf"/>
</dbReference>
<dbReference type="Proteomes" id="UP000309061">
    <property type="component" value="Chromosome"/>
</dbReference>
<name>A0A6B8KGK7_9HYPH</name>
<dbReference type="Pfam" id="PF00501">
    <property type="entry name" value="AMP-binding"/>
    <property type="match status" value="1"/>
</dbReference>
<accession>A0A6B8KGK7</accession>